<feature type="domain" description="Clu" evidence="3">
    <location>
        <begin position="184"/>
        <end position="454"/>
    </location>
</feature>
<dbReference type="InterPro" id="IPR027523">
    <property type="entry name" value="CLU_prot"/>
</dbReference>
<keyword evidence="1" id="KW-0175">Coiled coil</keyword>
<dbReference type="AlphaFoldDB" id="A0A2P6N963"/>
<accession>A0A2P6N963</accession>
<dbReference type="PANTHER" id="PTHR12601">
    <property type="entry name" value="EUKARYOTIC TRANSLATION INITIATION FACTOR 3 SUBUNIT EIF-3"/>
    <property type="match status" value="1"/>
</dbReference>
<dbReference type="GO" id="GO:0003729">
    <property type="term" value="F:mRNA binding"/>
    <property type="evidence" value="ECO:0007669"/>
    <property type="project" value="TreeGrafter"/>
</dbReference>
<dbReference type="PANTHER" id="PTHR12601:SF6">
    <property type="entry name" value="CLUSTERED MITOCHONDRIA PROTEIN HOMOLOG"/>
    <property type="match status" value="1"/>
</dbReference>
<evidence type="ECO:0000313" key="4">
    <source>
        <dbReference type="EMBL" id="PRP80494.1"/>
    </source>
</evidence>
<dbReference type="InterPro" id="IPR025697">
    <property type="entry name" value="CLU_dom"/>
</dbReference>
<dbReference type="GO" id="GO:0005737">
    <property type="term" value="C:cytoplasm"/>
    <property type="evidence" value="ECO:0007669"/>
    <property type="project" value="TreeGrafter"/>
</dbReference>
<feature type="compositionally biased region" description="Polar residues" evidence="2">
    <location>
        <begin position="134"/>
        <end position="147"/>
    </location>
</feature>
<feature type="region of interest" description="Disordered" evidence="2">
    <location>
        <begin position="111"/>
        <end position="156"/>
    </location>
</feature>
<reference evidence="4 5" key="1">
    <citation type="journal article" date="2018" name="Genome Biol. Evol.">
        <title>Multiple Roots of Fruiting Body Formation in Amoebozoa.</title>
        <authorList>
            <person name="Hillmann F."/>
            <person name="Forbes G."/>
            <person name="Novohradska S."/>
            <person name="Ferling I."/>
            <person name="Riege K."/>
            <person name="Groth M."/>
            <person name="Westermann M."/>
            <person name="Marz M."/>
            <person name="Spaller T."/>
            <person name="Winckler T."/>
            <person name="Schaap P."/>
            <person name="Glockner G."/>
        </authorList>
    </citation>
    <scope>NUCLEOTIDE SEQUENCE [LARGE SCALE GENOMIC DNA]</scope>
    <source>
        <strain evidence="4 5">Jena</strain>
    </source>
</reference>
<proteinExistence type="predicted"/>
<evidence type="ECO:0000313" key="5">
    <source>
        <dbReference type="Proteomes" id="UP000241769"/>
    </source>
</evidence>
<comment type="caution">
    <text evidence="4">The sequence shown here is derived from an EMBL/GenBank/DDBJ whole genome shotgun (WGS) entry which is preliminary data.</text>
</comment>
<evidence type="ECO:0000256" key="1">
    <source>
        <dbReference type="SAM" id="Coils"/>
    </source>
</evidence>
<name>A0A2P6N963_9EUKA</name>
<feature type="compositionally biased region" description="Low complexity" evidence="2">
    <location>
        <begin position="114"/>
        <end position="123"/>
    </location>
</feature>
<organism evidence="4 5">
    <name type="scientific">Planoprotostelium fungivorum</name>
    <dbReference type="NCBI Taxonomy" id="1890364"/>
    <lineage>
        <taxon>Eukaryota</taxon>
        <taxon>Amoebozoa</taxon>
        <taxon>Evosea</taxon>
        <taxon>Variosea</taxon>
        <taxon>Cavosteliida</taxon>
        <taxon>Cavosteliaceae</taxon>
        <taxon>Planoprotostelium</taxon>
    </lineage>
</organism>
<dbReference type="Pfam" id="PF13236">
    <property type="entry name" value="CLU"/>
    <property type="match status" value="1"/>
</dbReference>
<dbReference type="GO" id="GO:0048312">
    <property type="term" value="P:intracellular distribution of mitochondria"/>
    <property type="evidence" value="ECO:0007669"/>
    <property type="project" value="TreeGrafter"/>
</dbReference>
<sequence length="879" mass="98786">MLDHRLSPGYQSVCFKPEIDPKSDKNLSFLSWVHISTSRSIRNLRQQKERTTRAQTTDRLMDNSGYIMDPLPQVVLIPAEDLKAFLSDDASSVASANSYLATDFPAGEPSLMYSTDSTDSISSLDRPSPPITSKPLSPSITRNTLAPSVSSSNSRNSLRKSWEDGIIQSALSKAGNYVSFHSPRSRNNTIYRAVTDSQSSFQDTEVLDKIEIKVRDWNAEYQDIRQQIGHALNEIHMTEEEDFLLQVPWHAGHKLAKEFADAAVLYAKIIINEIYLPDYLKTYQACDIGGVAGGQKYIVQNILFKFAGDTLLMEDPPVWMYGTDGPDHKSASRTSKNEMKGLEAMCNTHVPGLYYPMMISMGFRVLAMPVLPINKSTILYGSNDAGVTVHRDNETLNLLMQTAANRIHISGHVTGLKEKKEIYGPGDIEGHLGTDEKYYVVDFGRVMPPEDPAQTHHKNSKSVFYSLLRSQLVSSHPEALCSDAFTKWNSDDDEERRKAINEKVTKATMRIRDECVPDFANYLDALSFPWEHLWSPQATQSDLLKSLDIIGVDETHRRKLNIRHIGCVRATCKSVDVKKLIFSAMVARVVKDDFRDIMRLKMLETFDNGRSLSKAISSFCNQILGHSSKSGKYWNSVIRLGIVQKFGPVGLSKEESESEGEEGQKLLMQNCDLRLVLLQLFAFTGVRVAEEAMMEIVSHPKDLRFVESDFLSVEHILKHQSIVYTWGSMSLLSQIAKSSAKREWGRENTRQIAAAERGMKDAHMACPSCPLIRLAWALSKLKLADARDDVSQAEIDSCVTLISDAVNMLGPKAFLMKMKTRAVEWKAKVAERSGLKDEAERLRKEEEELRHMANHSSPVLPVCFDPSLKIGDCDKLCWL</sequence>
<dbReference type="InParanoid" id="A0A2P6N963"/>
<feature type="coiled-coil region" evidence="1">
    <location>
        <begin position="207"/>
        <end position="241"/>
    </location>
</feature>
<protein>
    <recommendedName>
        <fullName evidence="3">Clu domain-containing protein</fullName>
    </recommendedName>
</protein>
<keyword evidence="5" id="KW-1185">Reference proteome</keyword>
<gene>
    <name evidence="4" type="ORF">PROFUN_11716</name>
</gene>
<dbReference type="PROSITE" id="PS51823">
    <property type="entry name" value="CLU"/>
    <property type="match status" value="1"/>
</dbReference>
<dbReference type="Proteomes" id="UP000241769">
    <property type="component" value="Unassembled WGS sequence"/>
</dbReference>
<evidence type="ECO:0000256" key="2">
    <source>
        <dbReference type="SAM" id="MobiDB-lite"/>
    </source>
</evidence>
<dbReference type="EMBL" id="MDYQ01000147">
    <property type="protein sequence ID" value="PRP80494.1"/>
    <property type="molecule type" value="Genomic_DNA"/>
</dbReference>
<evidence type="ECO:0000259" key="3">
    <source>
        <dbReference type="PROSITE" id="PS51823"/>
    </source>
</evidence>